<dbReference type="SUPFAM" id="SSF81345">
    <property type="entry name" value="ABC transporter involved in vitamin B12 uptake, BtuC"/>
    <property type="match status" value="1"/>
</dbReference>
<dbReference type="GO" id="GO:0055085">
    <property type="term" value="P:transmembrane transport"/>
    <property type="evidence" value="ECO:0007669"/>
    <property type="project" value="InterPro"/>
</dbReference>
<dbReference type="PANTHER" id="PTHR30477">
    <property type="entry name" value="ABC-TRANSPORTER METAL-BINDING PROTEIN"/>
    <property type="match status" value="1"/>
</dbReference>
<feature type="transmembrane region" description="Helical" evidence="7">
    <location>
        <begin position="182"/>
        <end position="204"/>
    </location>
</feature>
<organism evidence="8 9">
    <name type="scientific">Anaerosalibacter massiliensis</name>
    <dbReference type="NCBI Taxonomy" id="1347392"/>
    <lineage>
        <taxon>Bacteria</taxon>
        <taxon>Bacillati</taxon>
        <taxon>Bacillota</taxon>
        <taxon>Tissierellia</taxon>
        <taxon>Tissierellales</taxon>
        <taxon>Sporanaerobacteraceae</taxon>
        <taxon>Anaerosalibacter</taxon>
    </lineage>
</organism>
<comment type="caution">
    <text evidence="8">The sequence shown here is derived from an EMBL/GenBank/DDBJ whole genome shotgun (WGS) entry which is preliminary data.</text>
</comment>
<evidence type="ECO:0000313" key="8">
    <source>
        <dbReference type="EMBL" id="MCR2044884.1"/>
    </source>
</evidence>
<dbReference type="InterPro" id="IPR001626">
    <property type="entry name" value="ABC_TroCD"/>
</dbReference>
<dbReference type="GO" id="GO:0010043">
    <property type="term" value="P:response to zinc ion"/>
    <property type="evidence" value="ECO:0007669"/>
    <property type="project" value="TreeGrafter"/>
</dbReference>
<dbReference type="Pfam" id="PF00950">
    <property type="entry name" value="ABC-3"/>
    <property type="match status" value="1"/>
</dbReference>
<evidence type="ECO:0000256" key="5">
    <source>
        <dbReference type="ARBA" id="ARBA00023136"/>
    </source>
</evidence>
<keyword evidence="6" id="KW-0813">Transport</keyword>
<reference evidence="8" key="1">
    <citation type="submission" date="2022-07" db="EMBL/GenBank/DDBJ databases">
        <title>Enhanced cultured diversity of the mouse gut microbiota enables custom-made synthetic communities.</title>
        <authorList>
            <person name="Afrizal A."/>
        </authorList>
    </citation>
    <scope>NUCLEOTIDE SEQUENCE</scope>
    <source>
        <strain evidence="8">DSM 29482</strain>
    </source>
</reference>
<name>A0A9X2MJQ3_9FIRM</name>
<keyword evidence="4 7" id="KW-1133">Transmembrane helix</keyword>
<dbReference type="GO" id="GO:0043190">
    <property type="term" value="C:ATP-binding cassette (ABC) transporter complex"/>
    <property type="evidence" value="ECO:0007669"/>
    <property type="project" value="InterPro"/>
</dbReference>
<sequence>MENVISLILEALQSDFILRAILVGSLIAISCSFLGIFLVLKKYSMIGDGLAHVSFATIAIALLLNKSPLVVSIPLVILSSFLILKLNEKAGLHGDAAIALISSFAVAVGVLITSVAKGFNIDLFSYLFGSILVISKLDVLLSIILSTVVIFITLFFYNNLFAITYDEEFATVIGLNPKSMNYLITILTSITVVLGIRVVGTMLISSMIIFPTVTALQISKGFKDTILIASLISVASVIIGTLLSYILNFPTGAVIVIINAICFVILFSINKFN</sequence>
<dbReference type="RefSeq" id="WP_042678866.1">
    <property type="nucleotide sequence ID" value="NZ_CABKTM010000008.1"/>
</dbReference>
<evidence type="ECO:0000256" key="6">
    <source>
        <dbReference type="RuleBase" id="RU003943"/>
    </source>
</evidence>
<evidence type="ECO:0000256" key="3">
    <source>
        <dbReference type="ARBA" id="ARBA00022692"/>
    </source>
</evidence>
<feature type="transmembrane region" description="Helical" evidence="7">
    <location>
        <begin position="252"/>
        <end position="269"/>
    </location>
</feature>
<comment type="subcellular location">
    <subcellularLocation>
        <location evidence="6">Cell membrane</location>
        <topology evidence="6">Multi-pass membrane protein</topology>
    </subcellularLocation>
    <subcellularLocation>
        <location evidence="1">Membrane</location>
        <topology evidence="1">Multi-pass membrane protein</topology>
    </subcellularLocation>
</comment>
<keyword evidence="5 7" id="KW-0472">Membrane</keyword>
<feature type="transmembrane region" description="Helical" evidence="7">
    <location>
        <begin position="137"/>
        <end position="157"/>
    </location>
</feature>
<evidence type="ECO:0000256" key="2">
    <source>
        <dbReference type="ARBA" id="ARBA00008034"/>
    </source>
</evidence>
<evidence type="ECO:0000313" key="9">
    <source>
        <dbReference type="Proteomes" id="UP001142078"/>
    </source>
</evidence>
<keyword evidence="3 6" id="KW-0812">Transmembrane</keyword>
<comment type="similarity">
    <text evidence="2 6">Belongs to the ABC-3 integral membrane protein family.</text>
</comment>
<gene>
    <name evidence="8" type="ORF">NSA23_12290</name>
</gene>
<evidence type="ECO:0000256" key="1">
    <source>
        <dbReference type="ARBA" id="ARBA00004141"/>
    </source>
</evidence>
<keyword evidence="9" id="KW-1185">Reference proteome</keyword>
<dbReference type="OrthoDB" id="9798540at2"/>
<protein>
    <submittedName>
        <fullName evidence="8">Metal ABC transporter permease</fullName>
    </submittedName>
</protein>
<evidence type="ECO:0000256" key="4">
    <source>
        <dbReference type="ARBA" id="ARBA00022989"/>
    </source>
</evidence>
<dbReference type="EMBL" id="JANJZL010000009">
    <property type="protein sequence ID" value="MCR2044884.1"/>
    <property type="molecule type" value="Genomic_DNA"/>
</dbReference>
<feature type="transmembrane region" description="Helical" evidence="7">
    <location>
        <begin position="52"/>
        <end position="84"/>
    </location>
</feature>
<feature type="transmembrane region" description="Helical" evidence="7">
    <location>
        <begin position="96"/>
        <end position="116"/>
    </location>
</feature>
<dbReference type="AlphaFoldDB" id="A0A9X2MJQ3"/>
<dbReference type="Proteomes" id="UP001142078">
    <property type="component" value="Unassembled WGS sequence"/>
</dbReference>
<proteinExistence type="inferred from homology"/>
<feature type="transmembrane region" description="Helical" evidence="7">
    <location>
        <begin position="16"/>
        <end position="40"/>
    </location>
</feature>
<feature type="transmembrane region" description="Helical" evidence="7">
    <location>
        <begin position="225"/>
        <end position="246"/>
    </location>
</feature>
<dbReference type="Gene3D" id="1.10.3470.10">
    <property type="entry name" value="ABC transporter involved in vitamin B12 uptake, BtuC"/>
    <property type="match status" value="1"/>
</dbReference>
<dbReference type="InterPro" id="IPR037294">
    <property type="entry name" value="ABC_BtuC-like"/>
</dbReference>
<dbReference type="PANTHER" id="PTHR30477:SF0">
    <property type="entry name" value="METAL TRANSPORT SYSTEM MEMBRANE PROTEIN TM_0125-RELATED"/>
    <property type="match status" value="1"/>
</dbReference>
<evidence type="ECO:0000256" key="7">
    <source>
        <dbReference type="SAM" id="Phobius"/>
    </source>
</evidence>
<accession>A0A9X2MJQ3</accession>